<dbReference type="EMBL" id="JACXVP010000007">
    <property type="protein sequence ID" value="KAG5597192.1"/>
    <property type="molecule type" value="Genomic_DNA"/>
</dbReference>
<comment type="caution">
    <text evidence="1">The sequence shown here is derived from an EMBL/GenBank/DDBJ whole genome shotgun (WGS) entry which is preliminary data.</text>
</comment>
<keyword evidence="2" id="KW-1185">Reference proteome</keyword>
<evidence type="ECO:0000313" key="1">
    <source>
        <dbReference type="EMBL" id="KAG5597192.1"/>
    </source>
</evidence>
<dbReference type="AlphaFoldDB" id="A0A9J5YC92"/>
<protein>
    <submittedName>
        <fullName evidence="1">Uncharacterized protein</fullName>
    </submittedName>
</protein>
<reference evidence="1 2" key="1">
    <citation type="submission" date="2020-09" db="EMBL/GenBank/DDBJ databases">
        <title>De no assembly of potato wild relative species, Solanum commersonii.</title>
        <authorList>
            <person name="Cho K."/>
        </authorList>
    </citation>
    <scope>NUCLEOTIDE SEQUENCE [LARGE SCALE GENOMIC DNA]</scope>
    <source>
        <strain evidence="1">LZ3.2</strain>
        <tissue evidence="1">Leaf</tissue>
    </source>
</reference>
<name>A0A9J5YC92_SOLCO</name>
<sequence length="125" mass="14349">MEKATLPRPPICGITRSMLLLLLYKHKTPCNFLESVTLSMTLQVCKSRLSQGTFRVNTLHERLFLDVKDAPQPMCSHHFGLENSDRPIYWICHSTHTISIKNSYIRNLMIPHPEKIKCIPKGSFG</sequence>
<proteinExistence type="predicted"/>
<gene>
    <name evidence="1" type="ORF">H5410_038424</name>
</gene>
<dbReference type="Proteomes" id="UP000824120">
    <property type="component" value="Chromosome 7"/>
</dbReference>
<organism evidence="1 2">
    <name type="scientific">Solanum commersonii</name>
    <name type="common">Commerson's wild potato</name>
    <name type="synonym">Commerson's nightshade</name>
    <dbReference type="NCBI Taxonomy" id="4109"/>
    <lineage>
        <taxon>Eukaryota</taxon>
        <taxon>Viridiplantae</taxon>
        <taxon>Streptophyta</taxon>
        <taxon>Embryophyta</taxon>
        <taxon>Tracheophyta</taxon>
        <taxon>Spermatophyta</taxon>
        <taxon>Magnoliopsida</taxon>
        <taxon>eudicotyledons</taxon>
        <taxon>Gunneridae</taxon>
        <taxon>Pentapetalae</taxon>
        <taxon>asterids</taxon>
        <taxon>lamiids</taxon>
        <taxon>Solanales</taxon>
        <taxon>Solanaceae</taxon>
        <taxon>Solanoideae</taxon>
        <taxon>Solaneae</taxon>
        <taxon>Solanum</taxon>
    </lineage>
</organism>
<evidence type="ECO:0000313" key="2">
    <source>
        <dbReference type="Proteomes" id="UP000824120"/>
    </source>
</evidence>
<accession>A0A9J5YC92</accession>